<dbReference type="AlphaFoldDB" id="R7ZUG2"/>
<accession>R7ZUG2</accession>
<sequence length="682" mass="73172">MKKILKYTWLLLPLLAVWSCVEEYRLEGAPPTEADANFSFQSTPESDNILRFTADGDFFMMNWDLGNGQTGEGKTVTGTYPLAGTYTVSLTIFNSGGSVTFSRDVVIAETDPLLLDRPIFNMLTGGVDATEGKTWKIDASRPGHFGVGPNPSSPAGNFPEWYQAAAFEKEGSGMYTDRYTFFLDGFRFVMETNGFVYINAAQGSNFPGAFDPGVGDLSAPYEAPDGLRWSLVEAEGALPELTISPGGFLGYFAGGRTYQIVRLTENEMFLRFVDQANTDLAWYIRLIPEGFVPDPLPEPEPEPINPDVNFTVNDLVGNGRKVWMLNPAAGAFGVGPSRGSDAFFPNGQDISGDRPCLFNDLFIFSSNGSYVYNAQGDVFGEGYMGISDGCQPESSLEGTVGAAWASGSHSYTFTPGTPTTFPKITVTGTGAFIALPKAYNGGEYQNGPPRQNESVTYEITAYDATTGQMTLSIDISGDGSVFWNFVLVPAADQSLGLSELTRNDLIGDGEKAWKLKPAAGAFGVGPVPGSDEWFPSGNDISGDRPCLFNDRFIFNDDGTYTYDPRGDVFGEAYMGIPDGCQDADALVGTVGEAWGAGSHQFSFTPASGGDNAKLSVTGTGAFIALPKAYNGGEYQAGPPRANETVIYDVISYDRTSQELALTIDISGNGGVFWTFVLVPAND</sequence>
<dbReference type="STRING" id="1232681.ADIS_1931"/>
<dbReference type="InterPro" id="IPR035986">
    <property type="entry name" value="PKD_dom_sf"/>
</dbReference>
<evidence type="ECO:0000259" key="1">
    <source>
        <dbReference type="PROSITE" id="PS50093"/>
    </source>
</evidence>
<dbReference type="Pfam" id="PF00801">
    <property type="entry name" value="PKD"/>
    <property type="match status" value="1"/>
</dbReference>
<dbReference type="RefSeq" id="WP_010854069.1">
    <property type="nucleotide sequence ID" value="NZ_AQHR01000050.1"/>
</dbReference>
<proteinExistence type="predicted"/>
<feature type="domain" description="PKD" evidence="1">
    <location>
        <begin position="56"/>
        <end position="107"/>
    </location>
</feature>
<dbReference type="CDD" id="cd00146">
    <property type="entry name" value="PKD"/>
    <property type="match status" value="1"/>
</dbReference>
<dbReference type="Gene3D" id="2.60.40.10">
    <property type="entry name" value="Immunoglobulins"/>
    <property type="match status" value="1"/>
</dbReference>
<dbReference type="InterPro" id="IPR013783">
    <property type="entry name" value="Ig-like_fold"/>
</dbReference>
<organism evidence="2 3">
    <name type="scientific">Lunatimonas lonarensis</name>
    <dbReference type="NCBI Taxonomy" id="1232681"/>
    <lineage>
        <taxon>Bacteria</taxon>
        <taxon>Pseudomonadati</taxon>
        <taxon>Bacteroidota</taxon>
        <taxon>Cytophagia</taxon>
        <taxon>Cytophagales</taxon>
        <taxon>Cyclobacteriaceae</taxon>
    </lineage>
</organism>
<dbReference type="Proteomes" id="UP000013909">
    <property type="component" value="Unassembled WGS sequence"/>
</dbReference>
<evidence type="ECO:0000313" key="3">
    <source>
        <dbReference type="Proteomes" id="UP000013909"/>
    </source>
</evidence>
<reference evidence="2 3" key="1">
    <citation type="submission" date="2013-02" db="EMBL/GenBank/DDBJ databases">
        <title>A novel strain isolated from Lonar lake, Maharashtra, India.</title>
        <authorList>
            <person name="Singh A."/>
        </authorList>
    </citation>
    <scope>NUCLEOTIDE SEQUENCE [LARGE SCALE GENOMIC DNA]</scope>
    <source>
        <strain evidence="2 3">AK24</strain>
    </source>
</reference>
<dbReference type="OrthoDB" id="5381604at2"/>
<keyword evidence="3" id="KW-1185">Reference proteome</keyword>
<evidence type="ECO:0000313" key="2">
    <source>
        <dbReference type="EMBL" id="EON77712.1"/>
    </source>
</evidence>
<protein>
    <recommendedName>
        <fullName evidence="1">PKD domain-containing protein</fullName>
    </recommendedName>
</protein>
<dbReference type="InterPro" id="IPR022409">
    <property type="entry name" value="PKD/Chitinase_dom"/>
</dbReference>
<name>R7ZUG2_9BACT</name>
<dbReference type="SMART" id="SM00089">
    <property type="entry name" value="PKD"/>
    <property type="match status" value="1"/>
</dbReference>
<comment type="caution">
    <text evidence="2">The sequence shown here is derived from an EMBL/GenBank/DDBJ whole genome shotgun (WGS) entry which is preliminary data.</text>
</comment>
<dbReference type="SUPFAM" id="SSF49299">
    <property type="entry name" value="PKD domain"/>
    <property type="match status" value="1"/>
</dbReference>
<gene>
    <name evidence="2" type="ORF">ADIS_1931</name>
</gene>
<dbReference type="InterPro" id="IPR000601">
    <property type="entry name" value="PKD_dom"/>
</dbReference>
<dbReference type="PROSITE" id="PS50093">
    <property type="entry name" value="PKD"/>
    <property type="match status" value="1"/>
</dbReference>
<dbReference type="EMBL" id="AQHR01000050">
    <property type="protein sequence ID" value="EON77712.1"/>
    <property type="molecule type" value="Genomic_DNA"/>
</dbReference>